<reference evidence="1" key="1">
    <citation type="submission" date="2024-02" db="EMBL/GenBank/DDBJ databases">
        <title>Bacteria isolated from the canopy kelp, Nereocystis luetkeana.</title>
        <authorList>
            <person name="Pfister C.A."/>
            <person name="Younker I.T."/>
            <person name="Light S.H."/>
        </authorList>
    </citation>
    <scope>NUCLEOTIDE SEQUENCE</scope>
    <source>
        <strain evidence="1">TN.2.01</strain>
    </source>
</reference>
<organism evidence="1 2">
    <name type="scientific">Pseudoalteromonas undina</name>
    <dbReference type="NCBI Taxonomy" id="43660"/>
    <lineage>
        <taxon>Bacteria</taxon>
        <taxon>Pseudomonadati</taxon>
        <taxon>Pseudomonadota</taxon>
        <taxon>Gammaproteobacteria</taxon>
        <taxon>Alteromonadales</taxon>
        <taxon>Pseudoalteromonadaceae</taxon>
        <taxon>Pseudoalteromonas</taxon>
    </lineage>
</organism>
<comment type="caution">
    <text evidence="1">The sequence shown here is derived from an EMBL/GenBank/DDBJ whole genome shotgun (WGS) entry which is preliminary data.</text>
</comment>
<proteinExistence type="predicted"/>
<gene>
    <name evidence="1" type="ORF">V6250_04910</name>
</gene>
<evidence type="ECO:0000313" key="1">
    <source>
        <dbReference type="EMBL" id="MEL0603496.1"/>
    </source>
</evidence>
<sequence length="83" mass="9383">MKVGKQTTGIATINKTVFSEFVPFIPSIELQDKYLKVHLKIKSLFIGRGGNCSLVFNLLGRNKSLLVDHIDLLGELVRWVKKK</sequence>
<name>A0ACC6R128_9GAMM</name>
<keyword evidence="2" id="KW-1185">Reference proteome</keyword>
<dbReference type="Proteomes" id="UP001374952">
    <property type="component" value="Unassembled WGS sequence"/>
</dbReference>
<accession>A0ACC6R128</accession>
<evidence type="ECO:0000313" key="2">
    <source>
        <dbReference type="Proteomes" id="UP001374952"/>
    </source>
</evidence>
<protein>
    <submittedName>
        <fullName evidence="1">Uncharacterized protein</fullName>
    </submittedName>
</protein>
<dbReference type="EMBL" id="JBAKAX010000003">
    <property type="protein sequence ID" value="MEL0603496.1"/>
    <property type="molecule type" value="Genomic_DNA"/>
</dbReference>